<evidence type="ECO:0000313" key="3">
    <source>
        <dbReference type="EMBL" id="EBP9377138.1"/>
    </source>
</evidence>
<dbReference type="EMBL" id="AAGNJA010000009">
    <property type="protein sequence ID" value="EBP9377138.1"/>
    <property type="molecule type" value="Genomic_DNA"/>
</dbReference>
<comment type="caution">
    <text evidence="3">The sequence shown here is derived from an EMBL/GenBank/DDBJ whole genome shotgun (WGS) entry which is preliminary data.</text>
</comment>
<evidence type="ECO:0000313" key="1">
    <source>
        <dbReference type="EMBL" id="EBM5202297.1"/>
    </source>
</evidence>
<sequence length="213" mass="24461">MPDDKFSSVSKDDLLYIFIAQSGSPISDNEKLKLFSDKWNSTQDAFVKRDIEKDELARINSDINKFKEIKNIKFYIGKIKDDDKNIINLPRYKGDFRLDPVYNFDTQSFPITGNYCKESPYTQGQILSHRGIQLNLDRVLNSCELKIPESEARPLSDRFNSNISVDIATTVYAHITGFEPAQNGINIAILRQNVEIITQKRGEQKETINTVFK</sequence>
<dbReference type="EMBL" id="AAHABJ010000008">
    <property type="protein sequence ID" value="EBT8357646.1"/>
    <property type="molecule type" value="Genomic_DNA"/>
</dbReference>
<accession>A0A5V3GJ24</accession>
<dbReference type="RefSeq" id="WP_072592456.1">
    <property type="nucleotide sequence ID" value="NZ_MXKV01000005.1"/>
</dbReference>
<evidence type="ECO:0000313" key="2">
    <source>
        <dbReference type="EMBL" id="EBO7334761.1"/>
    </source>
</evidence>
<proteinExistence type="predicted"/>
<evidence type="ECO:0000313" key="4">
    <source>
        <dbReference type="EMBL" id="EBT8357646.1"/>
    </source>
</evidence>
<dbReference type="EMBL" id="AAGCWR010000011">
    <property type="protein sequence ID" value="EBM5202297.1"/>
    <property type="molecule type" value="Genomic_DNA"/>
</dbReference>
<dbReference type="EMBL" id="AAGJLM010000006">
    <property type="protein sequence ID" value="EBO7334761.1"/>
    <property type="molecule type" value="Genomic_DNA"/>
</dbReference>
<name>A0A5V3GJ24_SALER</name>
<gene>
    <name evidence="3" type="ORF">AUS09_20745</name>
    <name evidence="4" type="ORF">CRG62_14900</name>
    <name evidence="1" type="ORF">D0604_17540</name>
    <name evidence="2" type="ORF">D0O76_14630</name>
</gene>
<protein>
    <submittedName>
        <fullName evidence="3">Uncharacterized protein</fullName>
    </submittedName>
</protein>
<organism evidence="3">
    <name type="scientific">Salmonella enterica</name>
    <name type="common">Salmonella choleraesuis</name>
    <dbReference type="NCBI Taxonomy" id="28901"/>
    <lineage>
        <taxon>Bacteria</taxon>
        <taxon>Pseudomonadati</taxon>
        <taxon>Pseudomonadota</taxon>
        <taxon>Gammaproteobacteria</taxon>
        <taxon>Enterobacterales</taxon>
        <taxon>Enterobacteriaceae</taxon>
        <taxon>Salmonella</taxon>
    </lineage>
</organism>
<dbReference type="AlphaFoldDB" id="A0A5V3GJ24"/>
<reference evidence="3" key="1">
    <citation type="submission" date="2018-07" db="EMBL/GenBank/DDBJ databases">
        <authorList>
            <consortium name="PulseNet: The National Subtyping Network for Foodborne Disease Surveillance"/>
            <person name="Tarr C.L."/>
            <person name="Trees E."/>
            <person name="Katz L.S."/>
            <person name="Carleton-Romer H.A."/>
            <person name="Stroika S."/>
            <person name="Kucerova Z."/>
            <person name="Roache K.F."/>
            <person name="Sabol A.L."/>
            <person name="Besser J."/>
            <person name="Gerner-Smidt P."/>
        </authorList>
    </citation>
    <scope>NUCLEOTIDE SEQUENCE</scope>
    <source>
        <strain evidence="3">2015K-1398</strain>
        <strain evidence="4">PNUSAS024800</strain>
        <strain evidence="2">PNUSAS049711</strain>
        <strain evidence="1">PNUSAS050926</strain>
    </source>
</reference>